<keyword evidence="1" id="KW-0732">Signal</keyword>
<name>A0A5C3E891_9BASI</name>
<organism evidence="2 3">
    <name type="scientific">Ustilago trichophora</name>
    <dbReference type="NCBI Taxonomy" id="86804"/>
    <lineage>
        <taxon>Eukaryota</taxon>
        <taxon>Fungi</taxon>
        <taxon>Dikarya</taxon>
        <taxon>Basidiomycota</taxon>
        <taxon>Ustilaginomycotina</taxon>
        <taxon>Ustilaginomycetes</taxon>
        <taxon>Ustilaginales</taxon>
        <taxon>Ustilaginaceae</taxon>
        <taxon>Ustilago</taxon>
    </lineage>
</organism>
<reference evidence="2 3" key="1">
    <citation type="submission" date="2018-03" db="EMBL/GenBank/DDBJ databases">
        <authorList>
            <person name="Guldener U."/>
        </authorList>
    </citation>
    <scope>NUCLEOTIDE SEQUENCE [LARGE SCALE GENOMIC DNA]</scope>
    <source>
        <strain evidence="2 3">NBRC100155</strain>
    </source>
</reference>
<feature type="signal peptide" evidence="1">
    <location>
        <begin position="1"/>
        <end position="24"/>
    </location>
</feature>
<gene>
    <name evidence="2" type="ORF">UTRI_10422_B</name>
</gene>
<protein>
    <submittedName>
        <fullName evidence="2">Uncharacterized protein</fullName>
    </submittedName>
</protein>
<evidence type="ECO:0000256" key="1">
    <source>
        <dbReference type="SAM" id="SignalP"/>
    </source>
</evidence>
<keyword evidence="3" id="KW-1185">Reference proteome</keyword>
<evidence type="ECO:0000313" key="3">
    <source>
        <dbReference type="Proteomes" id="UP000324022"/>
    </source>
</evidence>
<dbReference type="Proteomes" id="UP000324022">
    <property type="component" value="Unassembled WGS sequence"/>
</dbReference>
<dbReference type="EMBL" id="OOIN01000016">
    <property type="protein sequence ID" value="SPO26953.1"/>
    <property type="molecule type" value="Genomic_DNA"/>
</dbReference>
<feature type="chain" id="PRO_5022896794" evidence="1">
    <location>
        <begin position="25"/>
        <end position="203"/>
    </location>
</feature>
<evidence type="ECO:0000313" key="2">
    <source>
        <dbReference type="EMBL" id="SPO26953.1"/>
    </source>
</evidence>
<sequence>MVALSLSSLPLLCITLMLTASLFAAGIQLTEEDEAARQRLQDHLIKQRGITLPRDKVFNSLDLQPIEDKYPGFASMLEISAWIGENPKIYHVPVPQPSPPLFSFRRKTRVHVFRPTYYMMVVDPQGGYGSLLGIRDTSDDFMRPLNEDPNQDPNRGKEGLVFWKHEGDTKRLLAIDLWSHRVDPEKLIHLTQLIPNHLNAAVL</sequence>
<accession>A0A5C3E891</accession>
<proteinExistence type="predicted"/>
<dbReference type="AlphaFoldDB" id="A0A5C3E891"/>